<sequence length="134" mass="14817">MKTSTSYLFISICVTSLLLVPTTSCALTTKQPDLGSHMTLQQYQQQGWKIGTVTFLNFEGGFYGIVTDNNEKLLPVNLPKSLLLEGTKLALKGEVMQGMASTQQWGEVFKISDYKVLSMGKESAKKPEIGNNYQ</sequence>
<dbReference type="RefSeq" id="WP_116006412.1">
    <property type="nucleotide sequence ID" value="NZ_QUOU01000001.1"/>
</dbReference>
<keyword evidence="1" id="KW-0732">Signal</keyword>
<dbReference type="EMBL" id="QUOU01000001">
    <property type="protein sequence ID" value="REL25249.1"/>
    <property type="molecule type" value="Genomic_DNA"/>
</dbReference>
<gene>
    <name evidence="2" type="ORF">DXX93_00855</name>
</gene>
<proteinExistence type="predicted"/>
<evidence type="ECO:0000313" key="2">
    <source>
        <dbReference type="EMBL" id="REL25249.1"/>
    </source>
</evidence>
<organism evidence="2 3">
    <name type="scientific">Thalassotalea euphylliae</name>
    <dbReference type="NCBI Taxonomy" id="1655234"/>
    <lineage>
        <taxon>Bacteria</taxon>
        <taxon>Pseudomonadati</taxon>
        <taxon>Pseudomonadota</taxon>
        <taxon>Gammaproteobacteria</taxon>
        <taxon>Alteromonadales</taxon>
        <taxon>Colwelliaceae</taxon>
        <taxon>Thalassotalea</taxon>
    </lineage>
</organism>
<protein>
    <submittedName>
        <fullName evidence="2">Uncharacterized protein</fullName>
    </submittedName>
</protein>
<name>A0A3E0TL10_9GAMM</name>
<dbReference type="AlphaFoldDB" id="A0A3E0TL10"/>
<evidence type="ECO:0000313" key="3">
    <source>
        <dbReference type="Proteomes" id="UP000256478"/>
    </source>
</evidence>
<evidence type="ECO:0000256" key="1">
    <source>
        <dbReference type="SAM" id="SignalP"/>
    </source>
</evidence>
<feature type="signal peptide" evidence="1">
    <location>
        <begin position="1"/>
        <end position="26"/>
    </location>
</feature>
<feature type="chain" id="PRO_5017720821" evidence="1">
    <location>
        <begin position="27"/>
        <end position="134"/>
    </location>
</feature>
<accession>A0A3E0TL10</accession>
<comment type="caution">
    <text evidence="2">The sequence shown here is derived from an EMBL/GenBank/DDBJ whole genome shotgun (WGS) entry which is preliminary data.</text>
</comment>
<dbReference type="Proteomes" id="UP000256478">
    <property type="component" value="Unassembled WGS sequence"/>
</dbReference>
<reference evidence="2 3" key="1">
    <citation type="submission" date="2018-08" db="EMBL/GenBank/DDBJ databases">
        <title>Thalassotalea euphylliae genome.</title>
        <authorList>
            <person name="Summers S."/>
            <person name="Rice S.A."/>
            <person name="Freckelton M.L."/>
            <person name="Nedved B.T."/>
            <person name="Hadfield M.G."/>
        </authorList>
    </citation>
    <scope>NUCLEOTIDE SEQUENCE [LARGE SCALE GENOMIC DNA]</scope>
    <source>
        <strain evidence="2 3">H1</strain>
    </source>
</reference>